<dbReference type="AlphaFoldDB" id="A0A820JVN8"/>
<proteinExistence type="predicted"/>
<protein>
    <submittedName>
        <fullName evidence="1">Uncharacterized protein</fullName>
    </submittedName>
</protein>
<gene>
    <name evidence="1" type="ORF">UXM345_LOCUS34944</name>
</gene>
<dbReference type="Proteomes" id="UP000663842">
    <property type="component" value="Unassembled WGS sequence"/>
</dbReference>
<sequence>SLLRPLKEPLKNSEEVDQSVELILLNCKLP</sequence>
<evidence type="ECO:0000313" key="2">
    <source>
        <dbReference type="Proteomes" id="UP000663842"/>
    </source>
</evidence>
<dbReference type="EMBL" id="CAJOBF010013482">
    <property type="protein sequence ID" value="CAF4330093.1"/>
    <property type="molecule type" value="Genomic_DNA"/>
</dbReference>
<accession>A0A820JVN8</accession>
<comment type="caution">
    <text evidence="1">The sequence shown here is derived from an EMBL/GenBank/DDBJ whole genome shotgun (WGS) entry which is preliminary data.</text>
</comment>
<reference evidence="1" key="1">
    <citation type="submission" date="2021-02" db="EMBL/GenBank/DDBJ databases">
        <authorList>
            <person name="Nowell W R."/>
        </authorList>
    </citation>
    <scope>NUCLEOTIDE SEQUENCE</scope>
</reference>
<organism evidence="1 2">
    <name type="scientific">Rotaria magnacalcarata</name>
    <dbReference type="NCBI Taxonomy" id="392030"/>
    <lineage>
        <taxon>Eukaryota</taxon>
        <taxon>Metazoa</taxon>
        <taxon>Spiralia</taxon>
        <taxon>Gnathifera</taxon>
        <taxon>Rotifera</taxon>
        <taxon>Eurotatoria</taxon>
        <taxon>Bdelloidea</taxon>
        <taxon>Philodinida</taxon>
        <taxon>Philodinidae</taxon>
        <taxon>Rotaria</taxon>
    </lineage>
</organism>
<name>A0A820JVN8_9BILA</name>
<evidence type="ECO:0000313" key="1">
    <source>
        <dbReference type="EMBL" id="CAF4330093.1"/>
    </source>
</evidence>
<feature type="non-terminal residue" evidence="1">
    <location>
        <position position="1"/>
    </location>
</feature>